<evidence type="ECO:0000259" key="4">
    <source>
        <dbReference type="PROSITE" id="PS51118"/>
    </source>
</evidence>
<dbReference type="InterPro" id="IPR002577">
    <property type="entry name" value="HTH_HxlR"/>
</dbReference>
<dbReference type="GO" id="GO:0003677">
    <property type="term" value="F:DNA binding"/>
    <property type="evidence" value="ECO:0007669"/>
    <property type="project" value="UniProtKB-KW"/>
</dbReference>
<reference evidence="5 6" key="1">
    <citation type="journal article" date="2009" name="Stand. Genomic Sci.">
        <title>Complete genome sequence of Stackebrandtia nassauensis type strain (LLR-40K-21).</title>
        <authorList>
            <person name="Munk C."/>
            <person name="Lapidus A."/>
            <person name="Copeland A."/>
            <person name="Jando M."/>
            <person name="Mayilraj S."/>
            <person name="Glavina Del Rio T."/>
            <person name="Nolan M."/>
            <person name="Chen F."/>
            <person name="Lucas S."/>
            <person name="Tice H."/>
            <person name="Cheng J.F."/>
            <person name="Han C."/>
            <person name="Detter J.C."/>
            <person name="Bruce D."/>
            <person name="Goodwin L."/>
            <person name="Chain P."/>
            <person name="Pitluck S."/>
            <person name="Goker M."/>
            <person name="Ovchinikova G."/>
            <person name="Pati A."/>
            <person name="Ivanova N."/>
            <person name="Mavromatis K."/>
            <person name="Chen A."/>
            <person name="Palaniappan K."/>
            <person name="Land M."/>
            <person name="Hauser L."/>
            <person name="Chang Y.J."/>
            <person name="Jeffries C.D."/>
            <person name="Bristow J."/>
            <person name="Eisen J.A."/>
            <person name="Markowitz V."/>
            <person name="Hugenholtz P."/>
            <person name="Kyrpides N.C."/>
            <person name="Klenk H.P."/>
        </authorList>
    </citation>
    <scope>NUCLEOTIDE SEQUENCE [LARGE SCALE GENOMIC DNA]</scope>
    <source>
        <strain evidence="6">DSM 44728 / CIP 108903 / NRRL B-16338 / NBRC 102104 / LLR-40K-21</strain>
    </source>
</reference>
<dbReference type="RefSeq" id="WP_013019145.1">
    <property type="nucleotide sequence ID" value="NC_013947.1"/>
</dbReference>
<dbReference type="Pfam" id="PF01638">
    <property type="entry name" value="HxlR"/>
    <property type="match status" value="1"/>
</dbReference>
<dbReference type="eggNOG" id="COG1733">
    <property type="taxonomic scope" value="Bacteria"/>
</dbReference>
<sequence>MSASPDTGPSDELVADVFDRKCPSRGVMEHVGSKWGILSLTALDQRPMRFNALRRTVTGVSEKMLSQTLHTLERDGFVHREVHTSIPPHVEYSVTPLGHRVAVKLAELIDLLEDTLDESVAAQEAYDKRVA</sequence>
<organism evidence="5 6">
    <name type="scientific">Stackebrandtia nassauensis (strain DSM 44728 / CIP 108903 / NRRL B-16338 / NBRC 102104 / LLR-40K-21)</name>
    <dbReference type="NCBI Taxonomy" id="446470"/>
    <lineage>
        <taxon>Bacteria</taxon>
        <taxon>Bacillati</taxon>
        <taxon>Actinomycetota</taxon>
        <taxon>Actinomycetes</taxon>
        <taxon>Glycomycetales</taxon>
        <taxon>Glycomycetaceae</taxon>
        <taxon>Stackebrandtia</taxon>
    </lineage>
</organism>
<keyword evidence="3" id="KW-0804">Transcription</keyword>
<dbReference type="STRING" id="446470.Snas_3919"/>
<keyword evidence="6" id="KW-1185">Reference proteome</keyword>
<feature type="domain" description="HTH hxlR-type" evidence="4">
    <location>
        <begin position="22"/>
        <end position="120"/>
    </location>
</feature>
<dbReference type="SUPFAM" id="SSF46785">
    <property type="entry name" value="Winged helix' DNA-binding domain"/>
    <property type="match status" value="1"/>
</dbReference>
<dbReference type="HOGENOM" id="CLU_111585_2_0_11"/>
<dbReference type="PANTHER" id="PTHR33204">
    <property type="entry name" value="TRANSCRIPTIONAL REGULATOR, MARR FAMILY"/>
    <property type="match status" value="1"/>
</dbReference>
<dbReference type="EMBL" id="CP001778">
    <property type="protein sequence ID" value="ADD43574.1"/>
    <property type="molecule type" value="Genomic_DNA"/>
</dbReference>
<protein>
    <submittedName>
        <fullName evidence="5">Transcriptional regulator, HxlR family</fullName>
    </submittedName>
</protein>
<dbReference type="InterPro" id="IPR036390">
    <property type="entry name" value="WH_DNA-bd_sf"/>
</dbReference>
<evidence type="ECO:0000313" key="5">
    <source>
        <dbReference type="EMBL" id="ADD43574.1"/>
    </source>
</evidence>
<accession>D3PZN7</accession>
<evidence type="ECO:0000313" key="6">
    <source>
        <dbReference type="Proteomes" id="UP000000844"/>
    </source>
</evidence>
<gene>
    <name evidence="5" type="ordered locus">Snas_3919</name>
</gene>
<name>D3PZN7_STANL</name>
<dbReference type="KEGG" id="sna:Snas_3919"/>
<dbReference type="OrthoDB" id="370168at2"/>
<dbReference type="Proteomes" id="UP000000844">
    <property type="component" value="Chromosome"/>
</dbReference>
<keyword evidence="2" id="KW-0238">DNA-binding</keyword>
<dbReference type="AlphaFoldDB" id="D3PZN7"/>
<dbReference type="Gene3D" id="1.10.10.10">
    <property type="entry name" value="Winged helix-like DNA-binding domain superfamily/Winged helix DNA-binding domain"/>
    <property type="match status" value="1"/>
</dbReference>
<dbReference type="PANTHER" id="PTHR33204:SF37">
    <property type="entry name" value="HTH-TYPE TRANSCRIPTIONAL REGULATOR YODB"/>
    <property type="match status" value="1"/>
</dbReference>
<dbReference type="PROSITE" id="PS51118">
    <property type="entry name" value="HTH_HXLR"/>
    <property type="match status" value="1"/>
</dbReference>
<evidence type="ECO:0000256" key="1">
    <source>
        <dbReference type="ARBA" id="ARBA00023015"/>
    </source>
</evidence>
<keyword evidence="1" id="KW-0805">Transcription regulation</keyword>
<evidence type="ECO:0000256" key="3">
    <source>
        <dbReference type="ARBA" id="ARBA00023163"/>
    </source>
</evidence>
<evidence type="ECO:0000256" key="2">
    <source>
        <dbReference type="ARBA" id="ARBA00023125"/>
    </source>
</evidence>
<proteinExistence type="predicted"/>
<dbReference type="InterPro" id="IPR036388">
    <property type="entry name" value="WH-like_DNA-bd_sf"/>
</dbReference>